<proteinExistence type="predicted"/>
<protein>
    <submittedName>
        <fullName evidence="7">Uncharacterized protein</fullName>
    </submittedName>
</protein>
<organism evidence="7 8">
    <name type="scientific">Rubroshorea leprosula</name>
    <dbReference type="NCBI Taxonomy" id="152421"/>
    <lineage>
        <taxon>Eukaryota</taxon>
        <taxon>Viridiplantae</taxon>
        <taxon>Streptophyta</taxon>
        <taxon>Embryophyta</taxon>
        <taxon>Tracheophyta</taxon>
        <taxon>Spermatophyta</taxon>
        <taxon>Magnoliopsida</taxon>
        <taxon>eudicotyledons</taxon>
        <taxon>Gunneridae</taxon>
        <taxon>Pentapetalae</taxon>
        <taxon>rosids</taxon>
        <taxon>malvids</taxon>
        <taxon>Malvales</taxon>
        <taxon>Dipterocarpaceae</taxon>
        <taxon>Rubroshorea</taxon>
    </lineage>
</organism>
<dbReference type="InterPro" id="IPR057290">
    <property type="entry name" value="CHX17_C"/>
</dbReference>
<dbReference type="InterPro" id="IPR050794">
    <property type="entry name" value="CPA2_transporter"/>
</dbReference>
<evidence type="ECO:0000256" key="3">
    <source>
        <dbReference type="ARBA" id="ARBA00022958"/>
    </source>
</evidence>
<comment type="caution">
    <text evidence="7">The sequence shown here is derived from an EMBL/GenBank/DDBJ whole genome shotgun (WGS) entry which is preliminary data.</text>
</comment>
<dbReference type="PANTHER" id="PTHR32468">
    <property type="entry name" value="CATION/H + ANTIPORTER"/>
    <property type="match status" value="1"/>
</dbReference>
<dbReference type="EMBL" id="BPVZ01000034">
    <property type="protein sequence ID" value="GKV11308.1"/>
    <property type="molecule type" value="Genomic_DNA"/>
</dbReference>
<feature type="domain" description="Cation/H(+) antiporter C-terminal" evidence="6">
    <location>
        <begin position="75"/>
        <end position="235"/>
    </location>
</feature>
<dbReference type="GO" id="GO:0012505">
    <property type="term" value="C:endomembrane system"/>
    <property type="evidence" value="ECO:0007669"/>
    <property type="project" value="TreeGrafter"/>
</dbReference>
<evidence type="ECO:0000256" key="4">
    <source>
        <dbReference type="ARBA" id="ARBA00023065"/>
    </source>
</evidence>
<evidence type="ECO:0000256" key="1">
    <source>
        <dbReference type="ARBA" id="ARBA00022448"/>
    </source>
</evidence>
<keyword evidence="1" id="KW-0813">Transport</keyword>
<dbReference type="PANTHER" id="PTHR32468:SF74">
    <property type="entry name" value="CATION_H(+) ANTIPORTER 21-RELATED"/>
    <property type="match status" value="1"/>
</dbReference>
<evidence type="ECO:0000313" key="7">
    <source>
        <dbReference type="EMBL" id="GKV11308.1"/>
    </source>
</evidence>
<dbReference type="GO" id="GO:0098662">
    <property type="term" value="P:inorganic cation transmembrane transport"/>
    <property type="evidence" value="ECO:0007669"/>
    <property type="project" value="TreeGrafter"/>
</dbReference>
<feature type="domain" description="Cation/H(+) antiporter central" evidence="5">
    <location>
        <begin position="7"/>
        <end position="60"/>
    </location>
</feature>
<keyword evidence="2" id="KW-0633">Potassium transport</keyword>
<name>A0AAV5JFP4_9ROSI</name>
<dbReference type="InterPro" id="IPR057291">
    <property type="entry name" value="CHX17_2nd"/>
</dbReference>
<sequence>MHEYISSFAEDKGVTIILLPFHKKQGNNDDQNPEHRQVNKNLLETAPCSVGILVDRGLQASLHGDSQHNAQKCYVAMFFIEGRDDREALAYAWRMARCPGVVLTVVRFIAGKAAEDMIAATGNYDDDKFLVAMTERQDMKQMDDRYVNEFRFRAMCDQSIKYMEKRVDSADHIVQSIRSTYSDMDLYIVGRGEGVMPPLISGLSGWSDCPELGALGETLVAAEFTSHASILVVQQGKSAWKRSVMDQKGKLGINSVGSNTLIVNHKKGGDLGNDD</sequence>
<accession>A0AAV5JFP4</accession>
<keyword evidence="4" id="KW-0406">Ion transport</keyword>
<reference evidence="7 8" key="1">
    <citation type="journal article" date="2021" name="Commun. Biol.">
        <title>The genome of Shorea leprosula (Dipterocarpaceae) highlights the ecological relevance of drought in aseasonal tropical rainforests.</title>
        <authorList>
            <person name="Ng K.K.S."/>
            <person name="Kobayashi M.J."/>
            <person name="Fawcett J.A."/>
            <person name="Hatakeyama M."/>
            <person name="Paape T."/>
            <person name="Ng C.H."/>
            <person name="Ang C.C."/>
            <person name="Tnah L.H."/>
            <person name="Lee C.T."/>
            <person name="Nishiyama T."/>
            <person name="Sese J."/>
            <person name="O'Brien M.J."/>
            <person name="Copetti D."/>
            <person name="Mohd Noor M.I."/>
            <person name="Ong R.C."/>
            <person name="Putra M."/>
            <person name="Sireger I.Z."/>
            <person name="Indrioko S."/>
            <person name="Kosugi Y."/>
            <person name="Izuno A."/>
            <person name="Isagi Y."/>
            <person name="Lee S.L."/>
            <person name="Shimizu K.K."/>
        </authorList>
    </citation>
    <scope>NUCLEOTIDE SEQUENCE [LARGE SCALE GENOMIC DNA]</scope>
    <source>
        <strain evidence="7">214</strain>
    </source>
</reference>
<evidence type="ECO:0000256" key="2">
    <source>
        <dbReference type="ARBA" id="ARBA00022538"/>
    </source>
</evidence>
<dbReference type="Proteomes" id="UP001054252">
    <property type="component" value="Unassembled WGS sequence"/>
</dbReference>
<gene>
    <name evidence="7" type="ORF">SLEP1_g22572</name>
</gene>
<dbReference type="Pfam" id="PF23259">
    <property type="entry name" value="CHX17_C"/>
    <property type="match status" value="1"/>
</dbReference>
<dbReference type="GO" id="GO:0006885">
    <property type="term" value="P:regulation of pH"/>
    <property type="evidence" value="ECO:0007669"/>
    <property type="project" value="TreeGrafter"/>
</dbReference>
<dbReference type="GO" id="GO:0006813">
    <property type="term" value="P:potassium ion transport"/>
    <property type="evidence" value="ECO:0007669"/>
    <property type="project" value="UniProtKB-KW"/>
</dbReference>
<evidence type="ECO:0000259" key="5">
    <source>
        <dbReference type="Pfam" id="PF23256"/>
    </source>
</evidence>
<evidence type="ECO:0000259" key="6">
    <source>
        <dbReference type="Pfam" id="PF23259"/>
    </source>
</evidence>
<keyword evidence="3" id="KW-0630">Potassium</keyword>
<dbReference type="Pfam" id="PF23256">
    <property type="entry name" value="CHX17_2nd"/>
    <property type="match status" value="1"/>
</dbReference>
<dbReference type="AlphaFoldDB" id="A0AAV5JFP4"/>
<keyword evidence="8" id="KW-1185">Reference proteome</keyword>
<evidence type="ECO:0000313" key="8">
    <source>
        <dbReference type="Proteomes" id="UP001054252"/>
    </source>
</evidence>